<name>A0A336M9G4_CULSO</name>
<dbReference type="EC" id="3.1.1.-" evidence="6"/>
<dbReference type="EMBL" id="UFQT01000746">
    <property type="protein sequence ID" value="SSX26916.1"/>
    <property type="molecule type" value="Genomic_DNA"/>
</dbReference>
<evidence type="ECO:0000256" key="6">
    <source>
        <dbReference type="RuleBase" id="RU361235"/>
    </source>
</evidence>
<protein>
    <recommendedName>
        <fullName evidence="6">Carboxylic ester hydrolase</fullName>
        <ecNumber evidence="6">3.1.1.-</ecNumber>
    </recommendedName>
</protein>
<dbReference type="Pfam" id="PF00135">
    <property type="entry name" value="COesterase"/>
    <property type="match status" value="1"/>
</dbReference>
<dbReference type="InterPro" id="IPR029058">
    <property type="entry name" value="AB_hydrolase_fold"/>
</dbReference>
<feature type="domain" description="Carboxylesterase type B" evidence="7">
    <location>
        <begin position="4"/>
        <end position="524"/>
    </location>
</feature>
<evidence type="ECO:0000256" key="2">
    <source>
        <dbReference type="ARBA" id="ARBA00022487"/>
    </source>
</evidence>
<accession>A0A336M9G4</accession>
<gene>
    <name evidence="8" type="primary">CSON013993</name>
</gene>
<dbReference type="InterPro" id="IPR002018">
    <property type="entry name" value="CarbesteraseB"/>
</dbReference>
<keyword evidence="4" id="KW-1015">Disulfide bond</keyword>
<dbReference type="InterPro" id="IPR019826">
    <property type="entry name" value="Carboxylesterase_B_AS"/>
</dbReference>
<reference evidence="8" key="1">
    <citation type="submission" date="2018-07" db="EMBL/GenBank/DDBJ databases">
        <authorList>
            <person name="Quirk P.G."/>
            <person name="Krulwich T.A."/>
        </authorList>
    </citation>
    <scope>NUCLEOTIDE SEQUENCE</scope>
</reference>
<evidence type="ECO:0000259" key="7">
    <source>
        <dbReference type="Pfam" id="PF00135"/>
    </source>
</evidence>
<evidence type="ECO:0000313" key="8">
    <source>
        <dbReference type="EMBL" id="SSX26916.1"/>
    </source>
</evidence>
<keyword evidence="3 6" id="KW-0378">Hydrolase</keyword>
<dbReference type="PANTHER" id="PTHR43142:SF1">
    <property type="entry name" value="CARBOXYLIC ESTER HYDROLASE"/>
    <property type="match status" value="1"/>
</dbReference>
<evidence type="ECO:0000256" key="3">
    <source>
        <dbReference type="ARBA" id="ARBA00022801"/>
    </source>
</evidence>
<sequence>MTSDIIVEINSGCVRGLVKSSLLGDKYYSFQRIPYAKPPIGDLRFKAPVPIEPWNNTLDATQEGPVPYYVETHFEGLVTSEDCLHLNVYSKNIFERLPVIVFIYGGAFHSGSSTTKLYGPDYLMQKDVVLVTFNYRLGSLGFMHFDDPSLNIPGNAGLKDQLLVLKWIQENIEKFGGDKNNVTLIGNSAGAGSVSLHLISEASKNLFHRAILMSGNAFCSWSIVPPNNFGLDLAKALDWNGEGGEREALIHLRTVHPEKLTEIGAKLLTQEHYYQGFIFPFAPSIETYHSEACFINDHPKKLAKNAWSKNIDIIFGYTSNEGIMDARSTTFEMFKTLNDYQLFIPLDARTGKSEATLMQEVKKIKNVYNNFSDVSQNNLQSYFEFISDTRFIHGIHRNILSRVNYKDDALGKTYIYRFCYDFPTRNHHKIAFGGAGLPGATHADDLSYIFSNGWGPIPEKGTGEWNAVQKMVDLFTGFVINGSKKLKELDWEEVQKDQLPYQYKCLEINDEWKMKIIPEIERIKVWDAIYPEQELY</sequence>
<proteinExistence type="inferred from homology"/>
<dbReference type="PANTHER" id="PTHR43142">
    <property type="entry name" value="CARBOXYLIC ESTER HYDROLASE"/>
    <property type="match status" value="1"/>
</dbReference>
<dbReference type="Gene3D" id="3.40.50.1820">
    <property type="entry name" value="alpha/beta hydrolase"/>
    <property type="match status" value="1"/>
</dbReference>
<keyword evidence="2" id="KW-0719">Serine esterase</keyword>
<evidence type="ECO:0000256" key="5">
    <source>
        <dbReference type="ARBA" id="ARBA00023180"/>
    </source>
</evidence>
<evidence type="ECO:0000256" key="1">
    <source>
        <dbReference type="ARBA" id="ARBA00005964"/>
    </source>
</evidence>
<organism evidence="8">
    <name type="scientific">Culicoides sonorensis</name>
    <name type="common">Biting midge</name>
    <dbReference type="NCBI Taxonomy" id="179676"/>
    <lineage>
        <taxon>Eukaryota</taxon>
        <taxon>Metazoa</taxon>
        <taxon>Ecdysozoa</taxon>
        <taxon>Arthropoda</taxon>
        <taxon>Hexapoda</taxon>
        <taxon>Insecta</taxon>
        <taxon>Pterygota</taxon>
        <taxon>Neoptera</taxon>
        <taxon>Endopterygota</taxon>
        <taxon>Diptera</taxon>
        <taxon>Nematocera</taxon>
        <taxon>Chironomoidea</taxon>
        <taxon>Ceratopogonidae</taxon>
        <taxon>Ceratopogoninae</taxon>
        <taxon>Culicoides</taxon>
        <taxon>Monoculicoides</taxon>
    </lineage>
</organism>
<dbReference type="SUPFAM" id="SSF53474">
    <property type="entry name" value="alpha/beta-Hydrolases"/>
    <property type="match status" value="1"/>
</dbReference>
<dbReference type="VEuPathDB" id="VectorBase:CSON013993"/>
<dbReference type="GO" id="GO:0052689">
    <property type="term" value="F:carboxylic ester hydrolase activity"/>
    <property type="evidence" value="ECO:0007669"/>
    <property type="project" value="UniProtKB-KW"/>
</dbReference>
<dbReference type="PROSITE" id="PS00122">
    <property type="entry name" value="CARBOXYLESTERASE_B_1"/>
    <property type="match status" value="1"/>
</dbReference>
<dbReference type="OMA" id="HNIIPRE"/>
<comment type="similarity">
    <text evidence="1 6">Belongs to the type-B carboxylesterase/lipase family.</text>
</comment>
<keyword evidence="5" id="KW-0325">Glycoprotein</keyword>
<dbReference type="AlphaFoldDB" id="A0A336M9G4"/>
<evidence type="ECO:0000256" key="4">
    <source>
        <dbReference type="ARBA" id="ARBA00023157"/>
    </source>
</evidence>